<dbReference type="EMBL" id="JBBBZM010000011">
    <property type="protein sequence ID" value="KAL0639426.1"/>
    <property type="molecule type" value="Genomic_DNA"/>
</dbReference>
<proteinExistence type="predicted"/>
<organism evidence="1 2">
    <name type="scientific">Discina gigas</name>
    <dbReference type="NCBI Taxonomy" id="1032678"/>
    <lineage>
        <taxon>Eukaryota</taxon>
        <taxon>Fungi</taxon>
        <taxon>Dikarya</taxon>
        <taxon>Ascomycota</taxon>
        <taxon>Pezizomycotina</taxon>
        <taxon>Pezizomycetes</taxon>
        <taxon>Pezizales</taxon>
        <taxon>Discinaceae</taxon>
        <taxon>Discina</taxon>
    </lineage>
</organism>
<sequence length="234" mass="26098">MSSLPISPVCVPDAYLTDERLDVLFNEFKACLSHNVPRSSTFAHLVNSIRELYVAQILILSRPLPESEPNTQSVDQPTMQHRQYVTARYGQYTPNKWVIGIDVVYGEQGSQCPANRIQELMHSSDEINEGHDGKLVWLVPRFSTNHTSALTGIRIAIQGAPDEDKCSLARGASGFYRYIVPESVPGERRIYEVCLLRLSRAVKGAPVGYDGCSIDINCGRTGGYLYLIWKSCCI</sequence>
<comment type="caution">
    <text evidence="1">The sequence shown here is derived from an EMBL/GenBank/DDBJ whole genome shotgun (WGS) entry which is preliminary data.</text>
</comment>
<protein>
    <submittedName>
        <fullName evidence="1">Uncharacterized protein</fullName>
    </submittedName>
</protein>
<dbReference type="Proteomes" id="UP001447188">
    <property type="component" value="Unassembled WGS sequence"/>
</dbReference>
<gene>
    <name evidence="1" type="ORF">Q9L58_001454</name>
</gene>
<reference evidence="1 2" key="1">
    <citation type="submission" date="2024-02" db="EMBL/GenBank/DDBJ databases">
        <title>Discinaceae phylogenomics.</title>
        <authorList>
            <person name="Dirks A.C."/>
            <person name="James T.Y."/>
        </authorList>
    </citation>
    <scope>NUCLEOTIDE SEQUENCE [LARGE SCALE GENOMIC DNA]</scope>
    <source>
        <strain evidence="1 2">ACD0624</strain>
    </source>
</reference>
<evidence type="ECO:0000313" key="2">
    <source>
        <dbReference type="Proteomes" id="UP001447188"/>
    </source>
</evidence>
<accession>A0ABR3GU00</accession>
<evidence type="ECO:0000313" key="1">
    <source>
        <dbReference type="EMBL" id="KAL0639426.1"/>
    </source>
</evidence>
<name>A0ABR3GU00_9PEZI</name>
<keyword evidence="2" id="KW-1185">Reference proteome</keyword>